<protein>
    <submittedName>
        <fullName evidence="8">AI-2E family transporter</fullName>
    </submittedName>
</protein>
<dbReference type="PANTHER" id="PTHR21716">
    <property type="entry name" value="TRANSMEMBRANE PROTEIN"/>
    <property type="match status" value="1"/>
</dbReference>
<dbReference type="InterPro" id="IPR002549">
    <property type="entry name" value="AI-2E-like"/>
</dbReference>
<evidence type="ECO:0000256" key="2">
    <source>
        <dbReference type="ARBA" id="ARBA00009773"/>
    </source>
</evidence>
<dbReference type="GO" id="GO:0016020">
    <property type="term" value="C:membrane"/>
    <property type="evidence" value="ECO:0007669"/>
    <property type="project" value="UniProtKB-SubCell"/>
</dbReference>
<evidence type="ECO:0000256" key="7">
    <source>
        <dbReference type="SAM" id="Phobius"/>
    </source>
</evidence>
<comment type="caution">
    <text evidence="8">The sequence shown here is derived from an EMBL/GenBank/DDBJ whole genome shotgun (WGS) entry which is preliminary data.</text>
</comment>
<dbReference type="EMBL" id="WIND01000002">
    <property type="protein sequence ID" value="MSU88670.1"/>
    <property type="molecule type" value="Genomic_DNA"/>
</dbReference>
<feature type="transmembrane region" description="Helical" evidence="7">
    <location>
        <begin position="284"/>
        <end position="306"/>
    </location>
</feature>
<gene>
    <name evidence="8" type="ORF">GE300_03425</name>
</gene>
<dbReference type="PANTHER" id="PTHR21716:SF16">
    <property type="entry name" value="BLL1467 PROTEIN"/>
    <property type="match status" value="1"/>
</dbReference>
<evidence type="ECO:0000256" key="1">
    <source>
        <dbReference type="ARBA" id="ARBA00004141"/>
    </source>
</evidence>
<dbReference type="GO" id="GO:0055085">
    <property type="term" value="P:transmembrane transport"/>
    <property type="evidence" value="ECO:0007669"/>
    <property type="project" value="TreeGrafter"/>
</dbReference>
<evidence type="ECO:0000256" key="3">
    <source>
        <dbReference type="ARBA" id="ARBA00022692"/>
    </source>
</evidence>
<evidence type="ECO:0000313" key="9">
    <source>
        <dbReference type="Proteomes" id="UP000474957"/>
    </source>
</evidence>
<comment type="similarity">
    <text evidence="2">Belongs to the autoinducer-2 exporter (AI-2E) (TC 2.A.86) family.</text>
</comment>
<sequence>MPPPQDRSVRNPVQTIKDSEPAPEPGLWTEAPRWALIGIFLILAFGAIAMARDFLMPLSLGILLFFVFSPICRGMVRMGVPRPIAAALITAALFAGLVAAAASLTVPVSNVMENAPRLLFELESKLDRLQGSMKGIQEAAEKIDELSNGGSDDETTIKAETQSEDSFLNSLARTTPQLFAQLAFTFVLLYFMLASGHLLYKRIVQSFSAISDKRQALEAMYEIEESLGSYLGAITLINACLGVAVGLAMWLWGMPAPLLFGVFAFAVNFVPYVGAVAGVALSTVVALVTMPGVFQPVLVGLTYFVLTSTEGQFVTPYFVSRRLRLNTVVVFVTVALWAWLWSVMGMIVAVPMLVVLRVLCSYVPGLRSFGNFLAGDDEPEPVKGAAGS</sequence>
<evidence type="ECO:0000256" key="5">
    <source>
        <dbReference type="ARBA" id="ARBA00023136"/>
    </source>
</evidence>
<accession>A0A6L5YXI6</accession>
<dbReference type="Pfam" id="PF01594">
    <property type="entry name" value="AI-2E_transport"/>
    <property type="match status" value="1"/>
</dbReference>
<feature type="region of interest" description="Disordered" evidence="6">
    <location>
        <begin position="1"/>
        <end position="25"/>
    </location>
</feature>
<feature type="transmembrane region" description="Helical" evidence="7">
    <location>
        <begin position="178"/>
        <end position="200"/>
    </location>
</feature>
<feature type="transmembrane region" description="Helical" evidence="7">
    <location>
        <begin position="258"/>
        <end position="277"/>
    </location>
</feature>
<name>A0A6L5YXI6_9RHOB</name>
<proteinExistence type="inferred from homology"/>
<reference evidence="8 9" key="1">
    <citation type="submission" date="2019-10" db="EMBL/GenBank/DDBJ databases">
        <title>Cognatihalovulum marinum gen. nov. sp. nov., a new member of the family Rhodobacteraceae isolated from deep seawater of the Northwest Indian Ocean.</title>
        <authorList>
            <person name="Ruan C."/>
            <person name="Wang J."/>
            <person name="Zheng X."/>
            <person name="Song L."/>
            <person name="Zhu Y."/>
            <person name="Huang Y."/>
            <person name="Lu Z."/>
            <person name="Du W."/>
            <person name="Huang L."/>
            <person name="Dai X."/>
        </authorList>
    </citation>
    <scope>NUCLEOTIDE SEQUENCE [LARGE SCALE GENOMIC DNA]</scope>
    <source>
        <strain evidence="8 9">2CG4</strain>
    </source>
</reference>
<keyword evidence="5 7" id="KW-0472">Membrane</keyword>
<evidence type="ECO:0000256" key="4">
    <source>
        <dbReference type="ARBA" id="ARBA00022989"/>
    </source>
</evidence>
<keyword evidence="3 7" id="KW-0812">Transmembrane</keyword>
<dbReference type="AlphaFoldDB" id="A0A6L5YXI6"/>
<feature type="transmembrane region" description="Helical" evidence="7">
    <location>
        <begin position="326"/>
        <end position="359"/>
    </location>
</feature>
<keyword evidence="4 7" id="KW-1133">Transmembrane helix</keyword>
<feature type="transmembrane region" description="Helical" evidence="7">
    <location>
        <begin position="84"/>
        <end position="106"/>
    </location>
</feature>
<dbReference type="Proteomes" id="UP000474957">
    <property type="component" value="Unassembled WGS sequence"/>
</dbReference>
<feature type="transmembrane region" description="Helical" evidence="7">
    <location>
        <begin position="230"/>
        <end position="252"/>
    </location>
</feature>
<evidence type="ECO:0000313" key="8">
    <source>
        <dbReference type="EMBL" id="MSU88670.1"/>
    </source>
</evidence>
<keyword evidence="9" id="KW-1185">Reference proteome</keyword>
<comment type="subcellular location">
    <subcellularLocation>
        <location evidence="1">Membrane</location>
        <topology evidence="1">Multi-pass membrane protein</topology>
    </subcellularLocation>
</comment>
<feature type="transmembrane region" description="Helical" evidence="7">
    <location>
        <begin position="54"/>
        <end position="72"/>
    </location>
</feature>
<feature type="transmembrane region" description="Helical" evidence="7">
    <location>
        <begin position="31"/>
        <end position="48"/>
    </location>
</feature>
<evidence type="ECO:0000256" key="6">
    <source>
        <dbReference type="SAM" id="MobiDB-lite"/>
    </source>
</evidence>
<organism evidence="8 9">
    <name type="scientific">Halovulum marinum</name>
    <dbReference type="NCBI Taxonomy" id="2662447"/>
    <lineage>
        <taxon>Bacteria</taxon>
        <taxon>Pseudomonadati</taxon>
        <taxon>Pseudomonadota</taxon>
        <taxon>Alphaproteobacteria</taxon>
        <taxon>Rhodobacterales</taxon>
        <taxon>Paracoccaceae</taxon>
        <taxon>Halovulum</taxon>
    </lineage>
</organism>